<sequence length="499" mass="55304">MLGPLGLPGFVLTDSYKLSHATLYPDSQKMVAYGEFRSSFNNDSEDERIVFYGIRYFIDTYLSRQWTEEDVQKSDHFFSTHNAGSTQFPFPKELFLKFVRENNGYFPIKVQALPEGSVIYPHIPAYQITAEAPYASLVTYMETLLTMVWYPSTVATLSRRCRSIIERAFSLSVDDDQSFLLESRLHDFGFRACTSVEQAILGGSAHLINFEGSDTLAACYYAQYQWNGGRPLASSIPATEHSVMTAHLCEKDAILKLIENYGSGVFACVMDSYDYAHALASLLPEVAPHKLEKGGFLVLRPDSGDPIETVLMALRAAEKVFGVYVNQKGFKVIKGCGVIQGDGIGIESLKLILDAVLAAGFSAQNITFGMGGNLLQKLNRDTMSFATKLAFRLDTNGDAHFIAKTPKSDSKKTSLPGQFCVIPDSATNLPHVYLKGKVGEEKDLLKVVYDMGKPLAAPFDDFDTIRKRTKSQWTSFPKSHSGITPDLQNQIDIIKASRA</sequence>
<dbReference type="Proteomes" id="UP001165960">
    <property type="component" value="Unassembled WGS sequence"/>
</dbReference>
<accession>A0ACC2RI95</accession>
<evidence type="ECO:0000313" key="1">
    <source>
        <dbReference type="EMBL" id="KAJ9049782.1"/>
    </source>
</evidence>
<reference evidence="1" key="1">
    <citation type="submission" date="2022-04" db="EMBL/GenBank/DDBJ databases">
        <title>Genome of the entomopathogenic fungus Entomophthora muscae.</title>
        <authorList>
            <person name="Elya C."/>
            <person name="Lovett B.R."/>
            <person name="Lee E."/>
            <person name="Macias A.M."/>
            <person name="Hajek A.E."/>
            <person name="De Bivort B.L."/>
            <person name="Kasson M.T."/>
            <person name="De Fine Licht H.H."/>
            <person name="Stajich J.E."/>
        </authorList>
    </citation>
    <scope>NUCLEOTIDE SEQUENCE</scope>
    <source>
        <strain evidence="1">Berkeley</strain>
    </source>
</reference>
<proteinExistence type="predicted"/>
<protein>
    <submittedName>
        <fullName evidence="1">Uncharacterized protein</fullName>
    </submittedName>
</protein>
<gene>
    <name evidence="1" type="ORF">DSO57_1021004</name>
</gene>
<evidence type="ECO:0000313" key="2">
    <source>
        <dbReference type="Proteomes" id="UP001165960"/>
    </source>
</evidence>
<keyword evidence="2" id="KW-1185">Reference proteome</keyword>
<organism evidence="1 2">
    <name type="scientific">Entomophthora muscae</name>
    <dbReference type="NCBI Taxonomy" id="34485"/>
    <lineage>
        <taxon>Eukaryota</taxon>
        <taxon>Fungi</taxon>
        <taxon>Fungi incertae sedis</taxon>
        <taxon>Zoopagomycota</taxon>
        <taxon>Entomophthoromycotina</taxon>
        <taxon>Entomophthoromycetes</taxon>
        <taxon>Entomophthorales</taxon>
        <taxon>Entomophthoraceae</taxon>
        <taxon>Entomophthora</taxon>
    </lineage>
</organism>
<comment type="caution">
    <text evidence="1">The sequence shown here is derived from an EMBL/GenBank/DDBJ whole genome shotgun (WGS) entry which is preliminary data.</text>
</comment>
<dbReference type="EMBL" id="QTSX02007200">
    <property type="protein sequence ID" value="KAJ9049782.1"/>
    <property type="molecule type" value="Genomic_DNA"/>
</dbReference>
<name>A0ACC2RI95_9FUNG</name>